<comment type="catalytic activity">
    <reaction evidence="7 13">
        <text>UDP-N-acetyl-alpha-D-muramoyl-L-alanyl-D-glutamate + meso-2,6-diaminopimelate + ATP = UDP-N-acetyl-alpha-D-muramoyl-L-alanyl-gamma-D-glutamyl-meso-2,6-diaminopimelate + ADP + phosphate + H(+)</text>
        <dbReference type="Rhea" id="RHEA:23676"/>
        <dbReference type="ChEBI" id="CHEBI:15378"/>
        <dbReference type="ChEBI" id="CHEBI:30616"/>
        <dbReference type="ChEBI" id="CHEBI:43474"/>
        <dbReference type="ChEBI" id="CHEBI:57791"/>
        <dbReference type="ChEBI" id="CHEBI:83900"/>
        <dbReference type="ChEBI" id="CHEBI:83905"/>
        <dbReference type="ChEBI" id="CHEBI:456216"/>
        <dbReference type="EC" id="6.3.2.13"/>
    </reaction>
</comment>
<feature type="binding site" evidence="13">
    <location>
        <position position="438"/>
    </location>
    <ligand>
        <name>meso-2,6-diaminopimelate</name>
        <dbReference type="ChEBI" id="CHEBI:57791"/>
    </ligand>
</feature>
<evidence type="ECO:0000256" key="3">
    <source>
        <dbReference type="ARBA" id="ARBA00022960"/>
    </source>
</evidence>
<feature type="binding site" evidence="13">
    <location>
        <begin position="85"/>
        <end position="91"/>
    </location>
    <ligand>
        <name>ATP</name>
        <dbReference type="ChEBI" id="CHEBI:30616"/>
    </ligand>
</feature>
<comment type="PTM">
    <text evidence="13">Carboxylation is probably crucial for Mg(2+) binding and, consequently, for the gamma-phosphate positioning of ATP.</text>
</comment>
<accession>A0A538SST8</accession>
<evidence type="ECO:0000313" key="18">
    <source>
        <dbReference type="EMBL" id="TMQ54435.1"/>
    </source>
</evidence>
<feature type="binding site" evidence="13">
    <location>
        <position position="162"/>
    </location>
    <ligand>
        <name>UDP-N-acetyl-alpha-D-muramoyl-L-alanyl-D-glutamate</name>
        <dbReference type="ChEBI" id="CHEBI:83900"/>
    </ligand>
</feature>
<feature type="modified residue" description="N6-carboxylysine" evidence="13">
    <location>
        <position position="194"/>
    </location>
</feature>
<keyword evidence="13 18" id="KW-0436">Ligase</keyword>
<feature type="binding site" evidence="13">
    <location>
        <position position="6"/>
    </location>
    <ligand>
        <name>UDP-N-acetyl-alpha-D-muramoyl-L-alanyl-D-glutamate</name>
        <dbReference type="ChEBI" id="CHEBI:83900"/>
    </ligand>
</feature>
<evidence type="ECO:0000256" key="10">
    <source>
        <dbReference type="ARBA" id="ARBA00075482"/>
    </source>
</evidence>
<keyword evidence="13" id="KW-0963">Cytoplasm</keyword>
<evidence type="ECO:0000256" key="6">
    <source>
        <dbReference type="ARBA" id="ARBA00023316"/>
    </source>
</evidence>
<name>A0A538SST8_UNCEI</name>
<dbReference type="UniPathway" id="UPA00219"/>
<dbReference type="NCBIfam" id="NF001126">
    <property type="entry name" value="PRK00139.1-4"/>
    <property type="match status" value="1"/>
</dbReference>
<keyword evidence="3 13" id="KW-0133">Cell shape</keyword>
<evidence type="ECO:0000259" key="16">
    <source>
        <dbReference type="Pfam" id="PF02875"/>
    </source>
</evidence>
<dbReference type="InterPro" id="IPR036615">
    <property type="entry name" value="Mur_ligase_C_dom_sf"/>
</dbReference>
<dbReference type="InterPro" id="IPR004101">
    <property type="entry name" value="Mur_ligase_C"/>
</dbReference>
<dbReference type="EC" id="6.3.2.13" evidence="8 13"/>
<dbReference type="SUPFAM" id="SSF53623">
    <property type="entry name" value="MurD-like peptide ligases, catalytic domain"/>
    <property type="match status" value="1"/>
</dbReference>
<evidence type="ECO:0000256" key="12">
    <source>
        <dbReference type="ARBA" id="ARBA00081560"/>
    </source>
</evidence>
<dbReference type="FunFam" id="3.90.190.20:FF:000006">
    <property type="entry name" value="UDP-N-acetylmuramoyl-L-alanyl-D-glutamate--2,6-diaminopimelate ligase"/>
    <property type="match status" value="1"/>
</dbReference>
<feature type="domain" description="Mur ligase N-terminal catalytic" evidence="15">
    <location>
        <begin position="1"/>
        <end position="68"/>
    </location>
</feature>
<dbReference type="Gene3D" id="3.90.190.20">
    <property type="entry name" value="Mur ligase, C-terminal domain"/>
    <property type="match status" value="1"/>
</dbReference>
<evidence type="ECO:0000256" key="1">
    <source>
        <dbReference type="ARBA" id="ARBA00005898"/>
    </source>
</evidence>
<dbReference type="Pfam" id="PF08245">
    <property type="entry name" value="Mur_ligase_M"/>
    <property type="match status" value="1"/>
</dbReference>
<comment type="pathway">
    <text evidence="13 14">Cell wall biogenesis; peptidoglycan biosynthesis.</text>
</comment>
<feature type="short sequence motif" description="Meso-diaminopimelate recognition motif" evidence="13">
    <location>
        <begin position="383"/>
        <end position="386"/>
    </location>
</feature>
<feature type="binding site" evidence="13">
    <location>
        <position position="434"/>
    </location>
    <ligand>
        <name>meso-2,6-diaminopimelate</name>
        <dbReference type="ChEBI" id="CHEBI:57791"/>
    </ligand>
</feature>
<dbReference type="InterPro" id="IPR000713">
    <property type="entry name" value="Mur_ligase_N"/>
</dbReference>
<dbReference type="Gene3D" id="3.40.1390.10">
    <property type="entry name" value="MurE/MurF, N-terminal domain"/>
    <property type="match status" value="1"/>
</dbReference>
<dbReference type="Proteomes" id="UP000319829">
    <property type="component" value="Unassembled WGS sequence"/>
</dbReference>
<dbReference type="NCBIfam" id="NF001124">
    <property type="entry name" value="PRK00139.1-2"/>
    <property type="match status" value="1"/>
</dbReference>
<sequence length="467" mass="50337">MVRYNSRDVKARDLFVAIPGLTHDGHAYVAAAARSGATAAVVERFVPEVDLPQVRVPDARRALAILAGEETGNPSREMVIAGVTGTNGKTTTAHLIRAVFEQAGHRTGFIGTVGYEFEGHHEPAPHTTPEAPDLMRMLRAWRARGAAAVAMEVSSHALALERTYGVAFDVGVFTNLTQDHLDFHGTLESYREAKARLFRAEERGDRTKRFSGAVNVDDPAGLWIQARADCPIVGFGMGARADIRAEDVRSRSDGTDFRIRERNQTTMVSLRLRGAFNAMNALAAFAAGRALEIPTGTIVAGLERVASVPGRLEPVDEGQPFQVLVDYAHTPDALSRALEAVREFRPKRLLCVFGCGGDRDRGKRPLMGAAAARLADQVILTSDNPRSEDPAAILREIEAGVRGASNVRTIADRALAIAAAIDVAAAGDALLIAGKGHETYQIIGARTLPFDDREVARAALRRRGFGR</sequence>
<dbReference type="PANTHER" id="PTHR23135:SF4">
    <property type="entry name" value="UDP-N-ACETYLMURAMOYL-L-ALANYL-D-GLUTAMATE--2,6-DIAMINOPIMELATE LIGASE MURE HOMOLOG, CHLOROPLASTIC"/>
    <property type="match status" value="1"/>
</dbReference>
<organism evidence="18 19">
    <name type="scientific">Eiseniibacteriota bacterium</name>
    <dbReference type="NCBI Taxonomy" id="2212470"/>
    <lineage>
        <taxon>Bacteria</taxon>
        <taxon>Candidatus Eiseniibacteriota</taxon>
    </lineage>
</organism>
<evidence type="ECO:0000256" key="2">
    <source>
        <dbReference type="ARBA" id="ARBA00022618"/>
    </source>
</evidence>
<feature type="binding site" evidence="13">
    <location>
        <position position="154"/>
    </location>
    <ligand>
        <name>UDP-N-acetyl-alpha-D-muramoyl-L-alanyl-D-glutamate</name>
        <dbReference type="ChEBI" id="CHEBI:83900"/>
    </ligand>
</feature>
<dbReference type="AlphaFoldDB" id="A0A538SST8"/>
<feature type="binding site" evidence="13">
    <location>
        <begin position="127"/>
        <end position="128"/>
    </location>
    <ligand>
        <name>UDP-N-acetyl-alpha-D-muramoyl-L-alanyl-D-glutamate</name>
        <dbReference type="ChEBI" id="CHEBI:83900"/>
    </ligand>
</feature>
<comment type="subcellular location">
    <subcellularLocation>
        <location evidence="13 14">Cytoplasm</location>
    </subcellularLocation>
</comment>
<dbReference type="Gene3D" id="3.40.1190.10">
    <property type="entry name" value="Mur-like, catalytic domain"/>
    <property type="match status" value="1"/>
</dbReference>
<evidence type="ECO:0000256" key="7">
    <source>
        <dbReference type="ARBA" id="ARBA00050251"/>
    </source>
</evidence>
<dbReference type="Pfam" id="PF01225">
    <property type="entry name" value="Mur_ligase"/>
    <property type="match status" value="1"/>
</dbReference>
<dbReference type="Pfam" id="PF02875">
    <property type="entry name" value="Mur_ligase_C"/>
    <property type="match status" value="1"/>
</dbReference>
<dbReference type="SUPFAM" id="SSF53244">
    <property type="entry name" value="MurD-like peptide ligases, peptide-binding domain"/>
    <property type="match status" value="1"/>
</dbReference>
<evidence type="ECO:0000259" key="15">
    <source>
        <dbReference type="Pfam" id="PF01225"/>
    </source>
</evidence>
<reference evidence="18 19" key="1">
    <citation type="journal article" date="2019" name="Nat. Microbiol.">
        <title>Mediterranean grassland soil C-N compound turnover is dependent on rainfall and depth, and is mediated by genomically divergent microorganisms.</title>
        <authorList>
            <person name="Diamond S."/>
            <person name="Andeer P.F."/>
            <person name="Li Z."/>
            <person name="Crits-Christoph A."/>
            <person name="Burstein D."/>
            <person name="Anantharaman K."/>
            <person name="Lane K.R."/>
            <person name="Thomas B.C."/>
            <person name="Pan C."/>
            <person name="Northen T.R."/>
            <person name="Banfield J.F."/>
        </authorList>
    </citation>
    <scope>NUCLEOTIDE SEQUENCE [LARGE SCALE GENOMIC DNA]</scope>
    <source>
        <strain evidence="18">WS_4</strain>
    </source>
</reference>
<dbReference type="GO" id="GO:0071555">
    <property type="term" value="P:cell wall organization"/>
    <property type="evidence" value="ECO:0007669"/>
    <property type="project" value="UniProtKB-KW"/>
</dbReference>
<evidence type="ECO:0000256" key="8">
    <source>
        <dbReference type="ARBA" id="ARBA00066633"/>
    </source>
</evidence>
<dbReference type="InterPro" id="IPR036565">
    <property type="entry name" value="Mur-like_cat_sf"/>
</dbReference>
<proteinExistence type="inferred from homology"/>
<dbReference type="GO" id="GO:0005524">
    <property type="term" value="F:ATP binding"/>
    <property type="evidence" value="ECO:0007669"/>
    <property type="project" value="UniProtKB-UniRule"/>
</dbReference>
<feature type="binding site" evidence="13">
    <location>
        <position position="359"/>
    </location>
    <ligand>
        <name>meso-2,6-diaminopimelate</name>
        <dbReference type="ChEBI" id="CHEBI:57791"/>
    </ligand>
</feature>
<evidence type="ECO:0000256" key="4">
    <source>
        <dbReference type="ARBA" id="ARBA00022984"/>
    </source>
</evidence>
<dbReference type="GO" id="GO:0008360">
    <property type="term" value="P:regulation of cell shape"/>
    <property type="evidence" value="ECO:0007669"/>
    <property type="project" value="UniProtKB-KW"/>
</dbReference>
<dbReference type="HAMAP" id="MF_00208">
    <property type="entry name" value="MurE"/>
    <property type="match status" value="1"/>
</dbReference>
<dbReference type="EMBL" id="VBOU01000074">
    <property type="protein sequence ID" value="TMQ54435.1"/>
    <property type="molecule type" value="Genomic_DNA"/>
</dbReference>
<dbReference type="InterPro" id="IPR005761">
    <property type="entry name" value="UDP-N-AcMur-Glu-dNH2Pim_ligase"/>
</dbReference>
<evidence type="ECO:0000256" key="9">
    <source>
        <dbReference type="ARBA" id="ARBA00072883"/>
    </source>
</evidence>
<feature type="domain" description="Mur ligase central" evidence="17">
    <location>
        <begin position="83"/>
        <end position="287"/>
    </location>
</feature>
<keyword evidence="5 13" id="KW-0131">Cell cycle</keyword>
<feature type="domain" description="Mur ligase C-terminal" evidence="16">
    <location>
        <begin position="310"/>
        <end position="436"/>
    </location>
</feature>
<dbReference type="GO" id="GO:0008765">
    <property type="term" value="F:UDP-N-acetylmuramoylalanyl-D-glutamate-2,6-diaminopimelate ligase activity"/>
    <property type="evidence" value="ECO:0007669"/>
    <property type="project" value="UniProtKB-UniRule"/>
</dbReference>
<evidence type="ECO:0000259" key="17">
    <source>
        <dbReference type="Pfam" id="PF08245"/>
    </source>
</evidence>
<comment type="function">
    <text evidence="13">Catalyzes the addition of meso-diaminopimelic acid to the nucleotide precursor UDP-N-acetylmuramoyl-L-alanyl-D-glutamate (UMAG) in the biosynthesis of bacterial cell-wall peptidoglycan.</text>
</comment>
<dbReference type="GO" id="GO:0051301">
    <property type="term" value="P:cell division"/>
    <property type="evidence" value="ECO:0007669"/>
    <property type="project" value="UniProtKB-KW"/>
</dbReference>
<dbReference type="GO" id="GO:0005737">
    <property type="term" value="C:cytoplasm"/>
    <property type="evidence" value="ECO:0007669"/>
    <property type="project" value="UniProtKB-SubCell"/>
</dbReference>
<keyword evidence="6 13" id="KW-0961">Cell wall biogenesis/degradation</keyword>
<comment type="cofactor">
    <cofactor evidence="13">
        <name>Mg(2+)</name>
        <dbReference type="ChEBI" id="CHEBI:18420"/>
    </cofactor>
</comment>
<dbReference type="PANTHER" id="PTHR23135">
    <property type="entry name" value="MUR LIGASE FAMILY MEMBER"/>
    <property type="match status" value="1"/>
</dbReference>
<gene>
    <name evidence="13" type="primary">murE</name>
    <name evidence="18" type="ORF">E6K74_06595</name>
</gene>
<evidence type="ECO:0000256" key="14">
    <source>
        <dbReference type="RuleBase" id="RU004135"/>
    </source>
</evidence>
<evidence type="ECO:0000256" key="5">
    <source>
        <dbReference type="ARBA" id="ARBA00023306"/>
    </source>
</evidence>
<comment type="similarity">
    <text evidence="1 13">Belongs to the MurCDEF family. MurE subfamily.</text>
</comment>
<keyword evidence="2 13" id="KW-0132">Cell division</keyword>
<comment type="caution">
    <text evidence="13">Lacks conserved residue(s) required for the propagation of feature annotation.</text>
</comment>
<evidence type="ECO:0000256" key="13">
    <source>
        <dbReference type="HAMAP-Rule" id="MF_00208"/>
    </source>
</evidence>
<evidence type="ECO:0000256" key="11">
    <source>
        <dbReference type="ARBA" id="ARBA00076158"/>
    </source>
</evidence>
<keyword evidence="4 13" id="KW-0573">Peptidoglycan synthesis</keyword>
<dbReference type="SUPFAM" id="SSF63418">
    <property type="entry name" value="MurE/MurF N-terminal domain"/>
    <property type="match status" value="1"/>
</dbReference>
<keyword evidence="13" id="KW-0067">ATP-binding</keyword>
<dbReference type="GO" id="GO:0009252">
    <property type="term" value="P:peptidoglycan biosynthetic process"/>
    <property type="evidence" value="ECO:0007669"/>
    <property type="project" value="UniProtKB-UniRule"/>
</dbReference>
<dbReference type="InterPro" id="IPR013221">
    <property type="entry name" value="Mur_ligase_cen"/>
</dbReference>
<keyword evidence="13" id="KW-0547">Nucleotide-binding</keyword>
<dbReference type="NCBIfam" id="TIGR01085">
    <property type="entry name" value="murE"/>
    <property type="match status" value="1"/>
</dbReference>
<evidence type="ECO:0000313" key="19">
    <source>
        <dbReference type="Proteomes" id="UP000319829"/>
    </source>
</evidence>
<feature type="binding site" evidence="13">
    <location>
        <begin position="383"/>
        <end position="386"/>
    </location>
    <ligand>
        <name>meso-2,6-diaminopimelate</name>
        <dbReference type="ChEBI" id="CHEBI:57791"/>
    </ligand>
</feature>
<protein>
    <recommendedName>
        <fullName evidence="9 13">UDP-N-acetylmuramoyl-L-alanyl-D-glutamate--2,6-diaminopimelate ligase</fullName>
        <ecNumber evidence="8 13">6.3.2.13</ecNumber>
    </recommendedName>
    <alternativeName>
        <fullName evidence="10 13">Meso-A2pm-adding enzyme</fullName>
    </alternativeName>
    <alternativeName>
        <fullName evidence="11 13">Meso-diaminopimelate-adding enzyme</fullName>
    </alternativeName>
    <alternativeName>
        <fullName evidence="12 13">UDP-MurNAc-L-Ala-D-Glu:meso-diaminopimelate ligase</fullName>
    </alternativeName>
    <alternativeName>
        <fullName evidence="13">UDP-MurNAc-tripeptide synthetase</fullName>
    </alternativeName>
    <alternativeName>
        <fullName evidence="13">UDP-N-acetylmuramyl-tripeptide synthetase</fullName>
    </alternativeName>
</protein>
<dbReference type="InterPro" id="IPR035911">
    <property type="entry name" value="MurE/MurF_N"/>
</dbReference>
<dbReference type="GO" id="GO:0000287">
    <property type="term" value="F:magnesium ion binding"/>
    <property type="evidence" value="ECO:0007669"/>
    <property type="project" value="UniProtKB-UniRule"/>
</dbReference>
<comment type="caution">
    <text evidence="18">The sequence shown here is derived from an EMBL/GenBank/DDBJ whole genome shotgun (WGS) entry which is preliminary data.</text>
</comment>
<keyword evidence="13" id="KW-0460">Magnesium</keyword>